<dbReference type="FunFam" id="1.10.10.10:FF:000001">
    <property type="entry name" value="LysR family transcriptional regulator"/>
    <property type="match status" value="1"/>
</dbReference>
<dbReference type="InterPro" id="IPR000847">
    <property type="entry name" value="LysR_HTH_N"/>
</dbReference>
<dbReference type="InterPro" id="IPR036390">
    <property type="entry name" value="WH_DNA-bd_sf"/>
</dbReference>
<reference evidence="7 8" key="1">
    <citation type="submission" date="2020-04" db="EMBL/GenBank/DDBJ databases">
        <title>Gordonia sp. nov. TBRC 11910.</title>
        <authorList>
            <person name="Suriyachadkun C."/>
        </authorList>
    </citation>
    <scope>NUCLEOTIDE SEQUENCE [LARGE SCALE GENOMIC DNA]</scope>
    <source>
        <strain evidence="7 8">TBRC 11910</strain>
    </source>
</reference>
<sequence length="289" mass="31728">MDSRHIEFFVAVAEELNFTRAAARVNAVQSTVSAGIVSLEREVGAELFRRSTRRVELTAEGRDLLPHARRLLTEAESIRDVGQQARRGLRGRVRIGVISNLEMLDIPSALGAFHRDHPKVELSIAVRPRGSSDIVDDVRAGRLDLGFSGLPPDDDGLRYLHVSAQRMVVVLPRDHRLATAGRIGLADLVDEPCVDMPAGFGTRVLVEQHFDAARLHRTVALEVPDLTTVPDYVAAGLGIAIVPQHSAARRSDIVVRPLAEEIVWDLHLVSKPRVRPNRAVDALIGHLLS</sequence>
<gene>
    <name evidence="7" type="ORF">HH308_16950</name>
</gene>
<evidence type="ECO:0000256" key="4">
    <source>
        <dbReference type="ARBA" id="ARBA00023159"/>
    </source>
</evidence>
<keyword evidence="2" id="KW-0805">Transcription regulation</keyword>
<evidence type="ECO:0000256" key="1">
    <source>
        <dbReference type="ARBA" id="ARBA00009437"/>
    </source>
</evidence>
<evidence type="ECO:0000256" key="3">
    <source>
        <dbReference type="ARBA" id="ARBA00023125"/>
    </source>
</evidence>
<dbReference type="InterPro" id="IPR036388">
    <property type="entry name" value="WH-like_DNA-bd_sf"/>
</dbReference>
<accession>A0A848L2S1</accession>
<comment type="caution">
    <text evidence="7">The sequence shown here is derived from an EMBL/GenBank/DDBJ whole genome shotgun (WGS) entry which is preliminary data.</text>
</comment>
<keyword evidence="4" id="KW-0010">Activator</keyword>
<dbReference type="AlphaFoldDB" id="A0A848L2S1"/>
<feature type="domain" description="HTH lysR-type" evidence="6">
    <location>
        <begin position="1"/>
        <end position="58"/>
    </location>
</feature>
<keyword evidence="8" id="KW-1185">Reference proteome</keyword>
<organism evidence="7 8">
    <name type="scientific">Gordonia asplenii</name>
    <dbReference type="NCBI Taxonomy" id="2725283"/>
    <lineage>
        <taxon>Bacteria</taxon>
        <taxon>Bacillati</taxon>
        <taxon>Actinomycetota</taxon>
        <taxon>Actinomycetes</taxon>
        <taxon>Mycobacteriales</taxon>
        <taxon>Gordoniaceae</taxon>
        <taxon>Gordonia</taxon>
    </lineage>
</organism>
<dbReference type="Pfam" id="PF03466">
    <property type="entry name" value="LysR_substrate"/>
    <property type="match status" value="1"/>
</dbReference>
<keyword evidence="5" id="KW-0804">Transcription</keyword>
<dbReference type="Pfam" id="PF00126">
    <property type="entry name" value="HTH_1"/>
    <property type="match status" value="1"/>
</dbReference>
<dbReference type="PANTHER" id="PTHR30346:SF30">
    <property type="entry name" value="SMALL NEUTRAL PROTEASE REGULATORY PROTEIN"/>
    <property type="match status" value="1"/>
</dbReference>
<evidence type="ECO:0000259" key="6">
    <source>
        <dbReference type="PROSITE" id="PS50931"/>
    </source>
</evidence>
<dbReference type="EMBL" id="JABBNB010000018">
    <property type="protein sequence ID" value="NMO02903.1"/>
    <property type="molecule type" value="Genomic_DNA"/>
</dbReference>
<evidence type="ECO:0000313" key="7">
    <source>
        <dbReference type="EMBL" id="NMO02903.1"/>
    </source>
</evidence>
<keyword evidence="3" id="KW-0238">DNA-binding</keyword>
<dbReference type="GO" id="GO:0032993">
    <property type="term" value="C:protein-DNA complex"/>
    <property type="evidence" value="ECO:0007669"/>
    <property type="project" value="TreeGrafter"/>
</dbReference>
<evidence type="ECO:0000313" key="8">
    <source>
        <dbReference type="Proteomes" id="UP000550729"/>
    </source>
</evidence>
<dbReference type="Gene3D" id="1.10.10.10">
    <property type="entry name" value="Winged helix-like DNA-binding domain superfamily/Winged helix DNA-binding domain"/>
    <property type="match status" value="1"/>
</dbReference>
<name>A0A848L2S1_9ACTN</name>
<evidence type="ECO:0000256" key="2">
    <source>
        <dbReference type="ARBA" id="ARBA00023015"/>
    </source>
</evidence>
<dbReference type="PRINTS" id="PR00039">
    <property type="entry name" value="HTHLYSR"/>
</dbReference>
<dbReference type="SUPFAM" id="SSF53850">
    <property type="entry name" value="Periplasmic binding protein-like II"/>
    <property type="match status" value="1"/>
</dbReference>
<protein>
    <submittedName>
        <fullName evidence="7">LysR family transcriptional regulator</fullName>
    </submittedName>
</protein>
<proteinExistence type="inferred from homology"/>
<dbReference type="SUPFAM" id="SSF46785">
    <property type="entry name" value="Winged helix' DNA-binding domain"/>
    <property type="match status" value="1"/>
</dbReference>
<dbReference type="PANTHER" id="PTHR30346">
    <property type="entry name" value="TRANSCRIPTIONAL DUAL REGULATOR HCAR-RELATED"/>
    <property type="match status" value="1"/>
</dbReference>
<dbReference type="Gene3D" id="3.40.190.290">
    <property type="match status" value="1"/>
</dbReference>
<comment type="similarity">
    <text evidence="1">Belongs to the LysR transcriptional regulatory family.</text>
</comment>
<dbReference type="GO" id="GO:0003700">
    <property type="term" value="F:DNA-binding transcription factor activity"/>
    <property type="evidence" value="ECO:0007669"/>
    <property type="project" value="InterPro"/>
</dbReference>
<dbReference type="InterPro" id="IPR005119">
    <property type="entry name" value="LysR_subst-bd"/>
</dbReference>
<dbReference type="Proteomes" id="UP000550729">
    <property type="component" value="Unassembled WGS sequence"/>
</dbReference>
<dbReference type="RefSeq" id="WP_170195413.1">
    <property type="nucleotide sequence ID" value="NZ_JABBNB010000018.1"/>
</dbReference>
<dbReference type="PROSITE" id="PS50931">
    <property type="entry name" value="HTH_LYSR"/>
    <property type="match status" value="1"/>
</dbReference>
<evidence type="ECO:0000256" key="5">
    <source>
        <dbReference type="ARBA" id="ARBA00023163"/>
    </source>
</evidence>
<dbReference type="GO" id="GO:0003677">
    <property type="term" value="F:DNA binding"/>
    <property type="evidence" value="ECO:0007669"/>
    <property type="project" value="UniProtKB-KW"/>
</dbReference>